<dbReference type="Proteomes" id="UP000246740">
    <property type="component" value="Unassembled WGS sequence"/>
</dbReference>
<dbReference type="GO" id="GO:0005739">
    <property type="term" value="C:mitochondrion"/>
    <property type="evidence" value="ECO:0007669"/>
    <property type="project" value="TreeGrafter"/>
</dbReference>
<evidence type="ECO:0000313" key="2">
    <source>
        <dbReference type="EMBL" id="PWY97809.1"/>
    </source>
</evidence>
<dbReference type="PANTHER" id="PTHR11138:SF5">
    <property type="entry name" value="METHIONYL-TRNA FORMYLTRANSFERASE, MITOCHONDRIAL"/>
    <property type="match status" value="1"/>
</dbReference>
<dbReference type="GO" id="GO:0004479">
    <property type="term" value="F:methionyl-tRNA formyltransferase activity"/>
    <property type="evidence" value="ECO:0007669"/>
    <property type="project" value="TreeGrafter"/>
</dbReference>
<dbReference type="EMBL" id="KZ819202">
    <property type="protein sequence ID" value="PWY97809.1"/>
    <property type="molecule type" value="Genomic_DNA"/>
</dbReference>
<feature type="domain" description="Formyl transferase N-terminal" evidence="1">
    <location>
        <begin position="45"/>
        <end position="117"/>
    </location>
</feature>
<dbReference type="AlphaFoldDB" id="A0A317XJ54"/>
<evidence type="ECO:0000313" key="3">
    <source>
        <dbReference type="Proteomes" id="UP000246740"/>
    </source>
</evidence>
<dbReference type="Gene3D" id="3.40.50.12230">
    <property type="match status" value="1"/>
</dbReference>
<sequence>MRTSPVKQLALEHGLPHHEVPADGMNNYQPPATFDLGPRSILLTCSFGHLIPDRLLGLFPYQYQRLNIHPSLLPQLRGAAPIQWAIARGLEQSGVSIQSLERGKFDTGRILAQHKCAFPSSTRVPSGRVVGGDGASGFLEIERVMAEKAAALLLDMLRDLPGHVANSWEQDEMQRTFAPKVRAQHSVVDWLTMSATQIVARDRAFSYLYQLNSTLVPPPGSAFPTAQTLFAGVDRVSLDSLSATCMPSHAKLVGAQPGTAVYSPNLDAVLIAAKEQQHTGLVQVTRFKTKGKKEKSAKDWWAAYRDRASPDGTLLFR</sequence>
<organism evidence="2 3">
    <name type="scientific">Testicularia cyperi</name>
    <dbReference type="NCBI Taxonomy" id="1882483"/>
    <lineage>
        <taxon>Eukaryota</taxon>
        <taxon>Fungi</taxon>
        <taxon>Dikarya</taxon>
        <taxon>Basidiomycota</taxon>
        <taxon>Ustilaginomycotina</taxon>
        <taxon>Ustilaginomycetes</taxon>
        <taxon>Ustilaginales</taxon>
        <taxon>Anthracoideaceae</taxon>
        <taxon>Testicularia</taxon>
    </lineage>
</organism>
<keyword evidence="2" id="KW-0808">Transferase</keyword>
<dbReference type="Pfam" id="PF00551">
    <property type="entry name" value="Formyl_trans_N"/>
    <property type="match status" value="1"/>
</dbReference>
<dbReference type="InterPro" id="IPR002376">
    <property type="entry name" value="Formyl_transf_N"/>
</dbReference>
<reference evidence="2 3" key="1">
    <citation type="journal article" date="2018" name="Mol. Biol. Evol.">
        <title>Broad Genomic Sampling Reveals a Smut Pathogenic Ancestry of the Fungal Clade Ustilaginomycotina.</title>
        <authorList>
            <person name="Kijpornyongpan T."/>
            <person name="Mondo S.J."/>
            <person name="Barry K."/>
            <person name="Sandor L."/>
            <person name="Lee J."/>
            <person name="Lipzen A."/>
            <person name="Pangilinan J."/>
            <person name="LaButti K."/>
            <person name="Hainaut M."/>
            <person name="Henrissat B."/>
            <person name="Grigoriev I.V."/>
            <person name="Spatafora J.W."/>
            <person name="Aime M.C."/>
        </authorList>
    </citation>
    <scope>NUCLEOTIDE SEQUENCE [LARGE SCALE GENOMIC DNA]</scope>
    <source>
        <strain evidence="2 3">MCA 3645</strain>
    </source>
</reference>
<dbReference type="OrthoDB" id="10268103at2759"/>
<proteinExistence type="predicted"/>
<protein>
    <submittedName>
        <fullName evidence="2">Formyltransferase</fullName>
    </submittedName>
</protein>
<dbReference type="SUPFAM" id="SSF53328">
    <property type="entry name" value="Formyltransferase"/>
    <property type="match status" value="1"/>
</dbReference>
<dbReference type="PANTHER" id="PTHR11138">
    <property type="entry name" value="METHIONYL-TRNA FORMYLTRANSFERASE"/>
    <property type="match status" value="1"/>
</dbReference>
<dbReference type="FunCoup" id="A0A317XJ54">
    <property type="interactions" value="199"/>
</dbReference>
<accession>A0A317XJ54</accession>
<name>A0A317XJ54_9BASI</name>
<gene>
    <name evidence="2" type="ORF">BCV70DRAFT_166248</name>
</gene>
<dbReference type="InParanoid" id="A0A317XJ54"/>
<keyword evidence="3" id="KW-1185">Reference proteome</keyword>
<dbReference type="STRING" id="1882483.A0A317XJ54"/>
<evidence type="ECO:0000259" key="1">
    <source>
        <dbReference type="Pfam" id="PF00551"/>
    </source>
</evidence>
<dbReference type="InterPro" id="IPR036477">
    <property type="entry name" value="Formyl_transf_N_sf"/>
</dbReference>